<comment type="caution">
    <text evidence="3">The sequence shown here is derived from an EMBL/GenBank/DDBJ whole genome shotgun (WGS) entry which is preliminary data.</text>
</comment>
<keyword evidence="2" id="KW-0472">Membrane</keyword>
<feature type="transmembrane region" description="Helical" evidence="2">
    <location>
        <begin position="69"/>
        <end position="92"/>
    </location>
</feature>
<dbReference type="RefSeq" id="WP_284305322.1">
    <property type="nucleotide sequence ID" value="NZ_BSUO01000001.1"/>
</dbReference>
<sequence length="262" mass="27145">MTSERKDEDPTDIRRLLSGMSDPHPMSDDLVSRISASLEEERRHRRDDDLCRFDPALGRPRRSVLPRRLAMVAVVTVVATVAVVATIVPGVASVVARQAEAGLGLARAELAAVEPTATVTDGAAAPLGVVAPSPAAPGGRTPSAQAGAPAAGLTIISSGTDYRRGHLTEQAQTLMGSSTGGADATKTALPRGTSRESIENCLRELSLLGSTATVDVATYNGRSALILVGGPVEGSTTRTLAVVPDTCGRKSTDPLAGPYRFR</sequence>
<gene>
    <name evidence="3" type="ORF">GCM10025883_38670</name>
</gene>
<evidence type="ECO:0000313" key="4">
    <source>
        <dbReference type="Proteomes" id="UP001157126"/>
    </source>
</evidence>
<reference evidence="4" key="1">
    <citation type="journal article" date="2019" name="Int. J. Syst. Evol. Microbiol.">
        <title>The Global Catalogue of Microorganisms (GCM) 10K type strain sequencing project: providing services to taxonomists for standard genome sequencing and annotation.</title>
        <authorList>
            <consortium name="The Broad Institute Genomics Platform"/>
            <consortium name="The Broad Institute Genome Sequencing Center for Infectious Disease"/>
            <person name="Wu L."/>
            <person name="Ma J."/>
        </authorList>
    </citation>
    <scope>NUCLEOTIDE SEQUENCE [LARGE SCALE GENOMIC DNA]</scope>
    <source>
        <strain evidence="4">NBRC 113072</strain>
    </source>
</reference>
<dbReference type="EMBL" id="BSUO01000001">
    <property type="protein sequence ID" value="GMA41822.1"/>
    <property type="molecule type" value="Genomic_DNA"/>
</dbReference>
<dbReference type="Proteomes" id="UP001157126">
    <property type="component" value="Unassembled WGS sequence"/>
</dbReference>
<evidence type="ECO:0000256" key="1">
    <source>
        <dbReference type="SAM" id="MobiDB-lite"/>
    </source>
</evidence>
<organism evidence="3 4">
    <name type="scientific">Mobilicoccus caccae</name>
    <dbReference type="NCBI Taxonomy" id="1859295"/>
    <lineage>
        <taxon>Bacteria</taxon>
        <taxon>Bacillati</taxon>
        <taxon>Actinomycetota</taxon>
        <taxon>Actinomycetes</taxon>
        <taxon>Micrococcales</taxon>
        <taxon>Dermatophilaceae</taxon>
        <taxon>Mobilicoccus</taxon>
    </lineage>
</organism>
<feature type="region of interest" description="Disordered" evidence="1">
    <location>
        <begin position="175"/>
        <end position="195"/>
    </location>
</feature>
<feature type="compositionally biased region" description="Basic and acidic residues" evidence="1">
    <location>
        <begin position="1"/>
        <end position="15"/>
    </location>
</feature>
<feature type="region of interest" description="Disordered" evidence="1">
    <location>
        <begin position="1"/>
        <end position="29"/>
    </location>
</feature>
<evidence type="ECO:0000256" key="2">
    <source>
        <dbReference type="SAM" id="Phobius"/>
    </source>
</evidence>
<protein>
    <submittedName>
        <fullName evidence="3">Uncharacterized protein</fullName>
    </submittedName>
</protein>
<accession>A0ABQ6IXF4</accession>
<keyword evidence="2" id="KW-1133">Transmembrane helix</keyword>
<name>A0ABQ6IXF4_9MICO</name>
<keyword evidence="2" id="KW-0812">Transmembrane</keyword>
<proteinExistence type="predicted"/>
<evidence type="ECO:0000313" key="3">
    <source>
        <dbReference type="EMBL" id="GMA41822.1"/>
    </source>
</evidence>
<keyword evidence="4" id="KW-1185">Reference proteome</keyword>